<comment type="caution">
    <text evidence="1">The sequence shown here is derived from an EMBL/GenBank/DDBJ whole genome shotgun (WGS) entry which is preliminary data.</text>
</comment>
<protein>
    <submittedName>
        <fullName evidence="1">Uncharacterized protein</fullName>
    </submittedName>
</protein>
<dbReference type="AlphaFoldDB" id="A0A9D4HJE2"/>
<name>A0A9D4HJE2_DREPO</name>
<proteinExistence type="predicted"/>
<keyword evidence="2" id="KW-1185">Reference proteome</keyword>
<reference evidence="1" key="2">
    <citation type="submission" date="2020-11" db="EMBL/GenBank/DDBJ databases">
        <authorList>
            <person name="McCartney M.A."/>
            <person name="Auch B."/>
            <person name="Kono T."/>
            <person name="Mallez S."/>
            <person name="Becker A."/>
            <person name="Gohl D.M."/>
            <person name="Silverstein K.A.T."/>
            <person name="Koren S."/>
            <person name="Bechman K.B."/>
            <person name="Herman A."/>
            <person name="Abrahante J.E."/>
            <person name="Garbe J."/>
        </authorList>
    </citation>
    <scope>NUCLEOTIDE SEQUENCE</scope>
    <source>
        <strain evidence="1">Duluth1</strain>
        <tissue evidence="1">Whole animal</tissue>
    </source>
</reference>
<dbReference type="EMBL" id="JAIWYP010000013">
    <property type="protein sequence ID" value="KAH3719704.1"/>
    <property type="molecule type" value="Genomic_DNA"/>
</dbReference>
<gene>
    <name evidence="1" type="ORF">DPMN_062571</name>
</gene>
<dbReference type="Proteomes" id="UP000828390">
    <property type="component" value="Unassembled WGS sequence"/>
</dbReference>
<reference evidence="1" key="1">
    <citation type="journal article" date="2019" name="bioRxiv">
        <title>The Genome of the Zebra Mussel, Dreissena polymorpha: A Resource for Invasive Species Research.</title>
        <authorList>
            <person name="McCartney M.A."/>
            <person name="Auch B."/>
            <person name="Kono T."/>
            <person name="Mallez S."/>
            <person name="Zhang Y."/>
            <person name="Obille A."/>
            <person name="Becker A."/>
            <person name="Abrahante J.E."/>
            <person name="Garbe J."/>
            <person name="Badalamenti J.P."/>
            <person name="Herman A."/>
            <person name="Mangelson H."/>
            <person name="Liachko I."/>
            <person name="Sullivan S."/>
            <person name="Sone E.D."/>
            <person name="Koren S."/>
            <person name="Silverstein K.A.T."/>
            <person name="Beckman K.B."/>
            <person name="Gohl D.M."/>
        </authorList>
    </citation>
    <scope>NUCLEOTIDE SEQUENCE</scope>
    <source>
        <strain evidence="1">Duluth1</strain>
        <tissue evidence="1">Whole animal</tissue>
    </source>
</reference>
<sequence length="66" mass="7362">MTSKNDAYQVGLQRAPEISDDIGSNFRFADMDPPLEISCPVRESSPQQETSSVLIELAWTQTMLIC</sequence>
<accession>A0A9D4HJE2</accession>
<evidence type="ECO:0000313" key="1">
    <source>
        <dbReference type="EMBL" id="KAH3719704.1"/>
    </source>
</evidence>
<organism evidence="1 2">
    <name type="scientific">Dreissena polymorpha</name>
    <name type="common">Zebra mussel</name>
    <name type="synonym">Mytilus polymorpha</name>
    <dbReference type="NCBI Taxonomy" id="45954"/>
    <lineage>
        <taxon>Eukaryota</taxon>
        <taxon>Metazoa</taxon>
        <taxon>Spiralia</taxon>
        <taxon>Lophotrochozoa</taxon>
        <taxon>Mollusca</taxon>
        <taxon>Bivalvia</taxon>
        <taxon>Autobranchia</taxon>
        <taxon>Heteroconchia</taxon>
        <taxon>Euheterodonta</taxon>
        <taxon>Imparidentia</taxon>
        <taxon>Neoheterodontei</taxon>
        <taxon>Myida</taxon>
        <taxon>Dreissenoidea</taxon>
        <taxon>Dreissenidae</taxon>
        <taxon>Dreissena</taxon>
    </lineage>
</organism>
<evidence type="ECO:0000313" key="2">
    <source>
        <dbReference type="Proteomes" id="UP000828390"/>
    </source>
</evidence>